<gene>
    <name evidence="2" type="ORF">C7R54_18895</name>
</gene>
<dbReference type="InterPro" id="IPR003673">
    <property type="entry name" value="CoA-Trfase_fam_III"/>
</dbReference>
<comment type="caution">
    <text evidence="2">The sequence shown here is derived from an EMBL/GenBank/DDBJ whole genome shotgun (WGS) entry which is preliminary data.</text>
</comment>
<dbReference type="EMBL" id="PYAL01000005">
    <property type="protein sequence ID" value="RXN86962.1"/>
    <property type="molecule type" value="Genomic_DNA"/>
</dbReference>
<dbReference type="Proteomes" id="UP000290849">
    <property type="component" value="Unassembled WGS sequence"/>
</dbReference>
<name>A0A4Q1HHE1_9BURK</name>
<keyword evidence="3" id="KW-1185">Reference proteome</keyword>
<keyword evidence="1 2" id="KW-0808">Transferase</keyword>
<reference evidence="2 3" key="1">
    <citation type="journal article" date="2017" name="Int. J. Syst. Evol. Microbiol.">
        <title>Achromobacter aloeverae sp. nov., isolated from the root of Aloe vera (L.) Burm.f.</title>
        <authorList>
            <person name="Kuncharoen N."/>
            <person name="Muramatsu Y."/>
            <person name="Shibata C."/>
            <person name="Kamakura Y."/>
            <person name="Nakagawa Y."/>
            <person name="Tanasupawat S."/>
        </authorList>
    </citation>
    <scope>NUCLEOTIDE SEQUENCE [LARGE SCALE GENOMIC DNA]</scope>
    <source>
        <strain evidence="2 3">AVA-1</strain>
    </source>
</reference>
<proteinExistence type="predicted"/>
<evidence type="ECO:0000256" key="1">
    <source>
        <dbReference type="ARBA" id="ARBA00022679"/>
    </source>
</evidence>
<evidence type="ECO:0000313" key="2">
    <source>
        <dbReference type="EMBL" id="RXN86962.1"/>
    </source>
</evidence>
<dbReference type="GO" id="GO:0008410">
    <property type="term" value="F:CoA-transferase activity"/>
    <property type="evidence" value="ECO:0007669"/>
    <property type="project" value="TreeGrafter"/>
</dbReference>
<sequence length="396" mass="42852">MSTKPLSGIRVLELGQLIAGPFAAKMLAEFGAEVIKIEPPGKGDPLRNWRLLHDGTSVWWQVQSRNKKSVSLDLRQPEAQDLIRAMIKDVDVVVENFKPGAMEKWGLGWEDLRAINPRLVMLRVSGYGQTGPYRDLPGFGAIGEAMGGLRHLSGEPGRTPVRVGVSIGDSLSALHGVIGILLALRSRDQAGTGQMIDVALYESVFNMMESLLPEYAVFGEVRQAAGSSLPGIAPSNAYRCQDGKYVLIAGNGDSIFKRLMGVIGRPDLAELPELASNSGRVRHVEMLDGAISEWTGRHGMDEVLQRLNEGQIPAGKIYDVADIAADPHYRARGMILDDQLPDGTPIQLPGIVPKLSATPGEVRSPAPTLGQHTDEVLDALGVDAQRRADWRARGII</sequence>
<dbReference type="SUPFAM" id="SSF89796">
    <property type="entry name" value="CoA-transferase family III (CaiB/BaiF)"/>
    <property type="match status" value="1"/>
</dbReference>
<dbReference type="InterPro" id="IPR050483">
    <property type="entry name" value="CoA-transferase_III_domain"/>
</dbReference>
<dbReference type="Pfam" id="PF02515">
    <property type="entry name" value="CoA_transf_3"/>
    <property type="match status" value="1"/>
</dbReference>
<evidence type="ECO:0000313" key="3">
    <source>
        <dbReference type="Proteomes" id="UP000290849"/>
    </source>
</evidence>
<dbReference type="Gene3D" id="3.40.50.10540">
    <property type="entry name" value="Crotonobetainyl-coa:carnitine coa-transferase, domain 1"/>
    <property type="match status" value="1"/>
</dbReference>
<dbReference type="PANTHER" id="PTHR48207:SF3">
    <property type="entry name" value="SUCCINATE--HYDROXYMETHYLGLUTARATE COA-TRANSFERASE"/>
    <property type="match status" value="1"/>
</dbReference>
<dbReference type="AlphaFoldDB" id="A0A4Q1HHE1"/>
<accession>A0A4Q1HHE1</accession>
<dbReference type="PANTHER" id="PTHR48207">
    <property type="entry name" value="SUCCINATE--HYDROXYMETHYLGLUTARATE COA-TRANSFERASE"/>
    <property type="match status" value="1"/>
</dbReference>
<dbReference type="InterPro" id="IPR023606">
    <property type="entry name" value="CoA-Trfase_III_dom_1_sf"/>
</dbReference>
<protein>
    <submittedName>
        <fullName evidence="2">Formyl-CoA transferase</fullName>
    </submittedName>
</protein>
<dbReference type="RefSeq" id="WP_129151966.1">
    <property type="nucleotide sequence ID" value="NZ_JBHSDO010000012.1"/>
</dbReference>
<dbReference type="Gene3D" id="3.30.1540.10">
    <property type="entry name" value="formyl-coa transferase, domain 3"/>
    <property type="match status" value="1"/>
</dbReference>
<dbReference type="OrthoDB" id="5294844at2"/>
<organism evidence="2 3">
    <name type="scientific">Achromobacter aloeverae</name>
    <dbReference type="NCBI Taxonomy" id="1750518"/>
    <lineage>
        <taxon>Bacteria</taxon>
        <taxon>Pseudomonadati</taxon>
        <taxon>Pseudomonadota</taxon>
        <taxon>Betaproteobacteria</taxon>
        <taxon>Burkholderiales</taxon>
        <taxon>Alcaligenaceae</taxon>
        <taxon>Achromobacter</taxon>
    </lineage>
</organism>
<dbReference type="InterPro" id="IPR044855">
    <property type="entry name" value="CoA-Trfase_III_dom3_sf"/>
</dbReference>